<feature type="non-terminal residue" evidence="1">
    <location>
        <position position="59"/>
    </location>
</feature>
<comment type="caution">
    <text evidence="1">The sequence shown here is derived from an EMBL/GenBank/DDBJ whole genome shotgun (WGS) entry which is preliminary data.</text>
</comment>
<proteinExistence type="predicted"/>
<accession>A0A5E4B3X5</accession>
<dbReference type="AlphaFoldDB" id="A0A5E4B3X5"/>
<sequence>MTAPWRRLRSLVWEYWAGLLVCAFWIPDSRGMPHVIRIAPRGPLAPTSGTARAAAAGAQ</sequence>
<dbReference type="Proteomes" id="UP000335636">
    <property type="component" value="Unassembled WGS sequence"/>
</dbReference>
<evidence type="ECO:0000313" key="2">
    <source>
        <dbReference type="Proteomes" id="UP000335636"/>
    </source>
</evidence>
<keyword evidence="2" id="KW-1185">Reference proteome</keyword>
<reference evidence="1" key="1">
    <citation type="submission" date="2019-04" db="EMBL/GenBank/DDBJ databases">
        <authorList>
            <person name="Alioto T."/>
            <person name="Alioto T."/>
        </authorList>
    </citation>
    <scope>NUCLEOTIDE SEQUENCE [LARGE SCALE GENOMIC DNA]</scope>
</reference>
<protein>
    <submittedName>
        <fullName evidence="1">Uncharacterized protein</fullName>
    </submittedName>
</protein>
<dbReference type="EMBL" id="CABDUW010000228">
    <property type="protein sequence ID" value="VTJ63449.1"/>
    <property type="molecule type" value="Genomic_DNA"/>
</dbReference>
<gene>
    <name evidence="1" type="ORF">MONAX_5E045269</name>
</gene>
<name>A0A5E4B3X5_MARMO</name>
<organism evidence="1 2">
    <name type="scientific">Marmota monax</name>
    <name type="common">Woodchuck</name>
    <dbReference type="NCBI Taxonomy" id="9995"/>
    <lineage>
        <taxon>Eukaryota</taxon>
        <taxon>Metazoa</taxon>
        <taxon>Chordata</taxon>
        <taxon>Craniata</taxon>
        <taxon>Vertebrata</taxon>
        <taxon>Euteleostomi</taxon>
        <taxon>Mammalia</taxon>
        <taxon>Eutheria</taxon>
        <taxon>Euarchontoglires</taxon>
        <taxon>Glires</taxon>
        <taxon>Rodentia</taxon>
        <taxon>Sciuromorpha</taxon>
        <taxon>Sciuridae</taxon>
        <taxon>Xerinae</taxon>
        <taxon>Marmotini</taxon>
        <taxon>Marmota</taxon>
    </lineage>
</organism>
<evidence type="ECO:0000313" key="1">
    <source>
        <dbReference type="EMBL" id="VTJ63449.1"/>
    </source>
</evidence>